<dbReference type="Proteomes" id="UP000789860">
    <property type="component" value="Unassembled WGS sequence"/>
</dbReference>
<reference evidence="1" key="1">
    <citation type="submission" date="2021-06" db="EMBL/GenBank/DDBJ databases">
        <authorList>
            <person name="Kallberg Y."/>
            <person name="Tangrot J."/>
            <person name="Rosling A."/>
        </authorList>
    </citation>
    <scope>NUCLEOTIDE SEQUENCE</scope>
    <source>
        <strain evidence="1">AU212A</strain>
    </source>
</reference>
<accession>A0ACA9LH73</accession>
<gene>
    <name evidence="1" type="ORF">SCALOS_LOCUS4451</name>
</gene>
<evidence type="ECO:0000313" key="2">
    <source>
        <dbReference type="Proteomes" id="UP000789860"/>
    </source>
</evidence>
<dbReference type="EMBL" id="CAJVPM010006025">
    <property type="protein sequence ID" value="CAG8530823.1"/>
    <property type="molecule type" value="Genomic_DNA"/>
</dbReference>
<proteinExistence type="predicted"/>
<comment type="caution">
    <text evidence="1">The sequence shown here is derived from an EMBL/GenBank/DDBJ whole genome shotgun (WGS) entry which is preliminary data.</text>
</comment>
<protein>
    <submittedName>
        <fullName evidence="1">8717_t:CDS:1</fullName>
    </submittedName>
</protein>
<sequence length="210" mass="24341">MLYMFTAISSLKKLLDIDNKIQITEDFENSNTVFNDDLDLQEEIEFIDEPETLDVKIETKINQIKFNISQNCKEITILDPRNKKIEFAMNNQRLETKTYLADKYETVQKSESKPKPISITQMDNKEGKENVLLAAMYTPTQDPGINEEVQLYLALPKILSAQCPLKCNRLFSDAGNLMTVKHGCLNVDLFERMLFLKRNVNYVRAMFPQD</sequence>
<evidence type="ECO:0000313" key="1">
    <source>
        <dbReference type="EMBL" id="CAG8530823.1"/>
    </source>
</evidence>
<name>A0ACA9LH73_9GLOM</name>
<organism evidence="1 2">
    <name type="scientific">Scutellospora calospora</name>
    <dbReference type="NCBI Taxonomy" id="85575"/>
    <lineage>
        <taxon>Eukaryota</taxon>
        <taxon>Fungi</taxon>
        <taxon>Fungi incertae sedis</taxon>
        <taxon>Mucoromycota</taxon>
        <taxon>Glomeromycotina</taxon>
        <taxon>Glomeromycetes</taxon>
        <taxon>Diversisporales</taxon>
        <taxon>Gigasporaceae</taxon>
        <taxon>Scutellospora</taxon>
    </lineage>
</organism>
<keyword evidence="2" id="KW-1185">Reference proteome</keyword>